<comment type="caution">
    <text evidence="15">The sequence shown here is derived from an EMBL/GenBank/DDBJ whole genome shotgun (WGS) entry which is preliminary data.</text>
</comment>
<dbReference type="PANTHER" id="PTHR30534:SF0">
    <property type="entry name" value="FLAGELLAR MOTOR SWITCH PROTEIN FLIG"/>
    <property type="match status" value="1"/>
</dbReference>
<dbReference type="SUPFAM" id="SSF48029">
    <property type="entry name" value="FliG"/>
    <property type="match status" value="2"/>
</dbReference>
<evidence type="ECO:0000259" key="12">
    <source>
        <dbReference type="Pfam" id="PF01706"/>
    </source>
</evidence>
<dbReference type="InterPro" id="IPR032779">
    <property type="entry name" value="FliG_M"/>
</dbReference>
<dbReference type="Gene3D" id="1.10.220.30">
    <property type="match status" value="3"/>
</dbReference>
<feature type="coiled-coil region" evidence="11">
    <location>
        <begin position="305"/>
        <end position="332"/>
    </location>
</feature>
<dbReference type="GO" id="GO:0009425">
    <property type="term" value="C:bacterial-type flagellum basal body"/>
    <property type="evidence" value="ECO:0007669"/>
    <property type="project" value="UniProtKB-SubCell"/>
</dbReference>
<evidence type="ECO:0000256" key="4">
    <source>
        <dbReference type="ARBA" id="ARBA00021870"/>
    </source>
</evidence>
<keyword evidence="8" id="KW-0472">Membrane</keyword>
<dbReference type="InterPro" id="IPR023087">
    <property type="entry name" value="Flg_Motor_Flig_C"/>
</dbReference>
<dbReference type="GO" id="GO:0005886">
    <property type="term" value="C:plasma membrane"/>
    <property type="evidence" value="ECO:0007669"/>
    <property type="project" value="UniProtKB-SubCell"/>
</dbReference>
<reference evidence="15 16" key="1">
    <citation type="submission" date="2020-01" db="EMBL/GenBank/DDBJ databases">
        <title>Genomes of bacteria type strains.</title>
        <authorList>
            <person name="Chen J."/>
            <person name="Zhu S."/>
            <person name="Chen J."/>
        </authorList>
    </citation>
    <scope>NUCLEOTIDE SEQUENCE [LARGE SCALE GENOMIC DNA]</scope>
    <source>
        <strain evidence="15 16">KCTC 52919</strain>
    </source>
</reference>
<evidence type="ECO:0000256" key="11">
    <source>
        <dbReference type="SAM" id="Coils"/>
    </source>
</evidence>
<dbReference type="InterPro" id="IPR000090">
    <property type="entry name" value="Flg_Motor_Flig"/>
</dbReference>
<evidence type="ECO:0000256" key="9">
    <source>
        <dbReference type="ARBA" id="ARBA00023143"/>
    </source>
</evidence>
<dbReference type="Pfam" id="PF14842">
    <property type="entry name" value="FliG_N"/>
    <property type="match status" value="1"/>
</dbReference>
<sequence length="347" mass="38104">MSMIAAYQDEDVALPGSRRARAAILLLAMGSSGASKVLKHLAPGEIKLLRDAAGGLDAISPEQIDRIVEIFHEAFRKGPGLAGPERQMNELLQKALSEDEFGALFPEATAEFALEMREDAPRTVWDAVADLQGEVLAPQLAKEHPHVVAILLSKIRATTASAIVREFDPGFRNSVMRRMLALKPLSQPVLTLFETHVRLAYLGTQESPESTGSHAILADIVNRLEKRQADELLDAVRIVRPRDAENLQKLLFNFNDLPGLPQKSRLTLFDAIPTEMSILALRGASPEMRECVLSSLGARARRMAEAELSQQIDTQESEIEGARRRIADEALRLSGEGRIQLRAIDAA</sequence>
<evidence type="ECO:0000256" key="7">
    <source>
        <dbReference type="ARBA" id="ARBA00022779"/>
    </source>
</evidence>
<evidence type="ECO:0000256" key="3">
    <source>
        <dbReference type="ARBA" id="ARBA00010299"/>
    </source>
</evidence>
<keyword evidence="15" id="KW-0969">Cilium</keyword>
<evidence type="ECO:0000256" key="8">
    <source>
        <dbReference type="ARBA" id="ARBA00023136"/>
    </source>
</evidence>
<protein>
    <recommendedName>
        <fullName evidence="4">Flagellar motor switch protein FliG</fullName>
    </recommendedName>
</protein>
<keyword evidence="11" id="KW-0175">Coiled coil</keyword>
<name>A0A6L9MD41_9HYPH</name>
<dbReference type="Proteomes" id="UP000476332">
    <property type="component" value="Unassembled WGS sequence"/>
</dbReference>
<dbReference type="GO" id="GO:0006935">
    <property type="term" value="P:chemotaxis"/>
    <property type="evidence" value="ECO:0007669"/>
    <property type="project" value="UniProtKB-KW"/>
</dbReference>
<dbReference type="RefSeq" id="WP_163042454.1">
    <property type="nucleotide sequence ID" value="NZ_JAAAMJ010000001.1"/>
</dbReference>
<organism evidence="15 16">
    <name type="scientific">Aurantimonas aggregata</name>
    <dbReference type="NCBI Taxonomy" id="2047720"/>
    <lineage>
        <taxon>Bacteria</taxon>
        <taxon>Pseudomonadati</taxon>
        <taxon>Pseudomonadota</taxon>
        <taxon>Alphaproteobacteria</taxon>
        <taxon>Hyphomicrobiales</taxon>
        <taxon>Aurantimonadaceae</taxon>
        <taxon>Aurantimonas</taxon>
    </lineage>
</organism>
<keyword evidence="15" id="KW-0282">Flagellum</keyword>
<keyword evidence="9" id="KW-0975">Bacterial flagellum</keyword>
<evidence type="ECO:0000256" key="6">
    <source>
        <dbReference type="ARBA" id="ARBA00022500"/>
    </source>
</evidence>
<evidence type="ECO:0000256" key="10">
    <source>
        <dbReference type="ARBA" id="ARBA00025598"/>
    </source>
</evidence>
<keyword evidence="5" id="KW-1003">Cell membrane</keyword>
<dbReference type="AlphaFoldDB" id="A0A6L9MD41"/>
<feature type="domain" description="Flagellar motor switch protein FliG middle" evidence="13">
    <location>
        <begin position="134"/>
        <end position="191"/>
    </location>
</feature>
<dbReference type="Pfam" id="PF01706">
    <property type="entry name" value="FliG_C"/>
    <property type="match status" value="1"/>
</dbReference>
<feature type="domain" description="Flagellar motor switch protein FliG N-terminal" evidence="14">
    <location>
        <begin position="18"/>
        <end position="109"/>
    </location>
</feature>
<dbReference type="Pfam" id="PF14841">
    <property type="entry name" value="FliG_M"/>
    <property type="match status" value="1"/>
</dbReference>
<dbReference type="PRINTS" id="PR00954">
    <property type="entry name" value="FLGMOTORFLIG"/>
</dbReference>
<comment type="function">
    <text evidence="10">FliG is one of three proteins (FliG, FliN, FliM) that forms the rotor-mounted switch complex (C ring), located at the base of the basal body. This complex interacts with the CheY and CheZ chemotaxis proteins, in addition to contacting components of the motor that determine the direction of flagellar rotation.</text>
</comment>
<evidence type="ECO:0000256" key="2">
    <source>
        <dbReference type="ARBA" id="ARBA00004413"/>
    </source>
</evidence>
<accession>A0A6L9MD41</accession>
<dbReference type="GO" id="GO:0003774">
    <property type="term" value="F:cytoskeletal motor activity"/>
    <property type="evidence" value="ECO:0007669"/>
    <property type="project" value="InterPro"/>
</dbReference>
<keyword evidence="15" id="KW-0966">Cell projection</keyword>
<keyword evidence="7" id="KW-0283">Flagellar rotation</keyword>
<comment type="subcellular location">
    <subcellularLocation>
        <location evidence="1">Bacterial flagellum basal body</location>
    </subcellularLocation>
    <subcellularLocation>
        <location evidence="2">Cell membrane</location>
        <topology evidence="2">Peripheral membrane protein</topology>
        <orientation evidence="2">Cytoplasmic side</orientation>
    </subcellularLocation>
</comment>
<evidence type="ECO:0000259" key="14">
    <source>
        <dbReference type="Pfam" id="PF14842"/>
    </source>
</evidence>
<dbReference type="InterPro" id="IPR028263">
    <property type="entry name" value="FliG_N"/>
</dbReference>
<dbReference type="GO" id="GO:0071973">
    <property type="term" value="P:bacterial-type flagellum-dependent cell motility"/>
    <property type="evidence" value="ECO:0007669"/>
    <property type="project" value="InterPro"/>
</dbReference>
<dbReference type="EMBL" id="JAAAMJ010000001">
    <property type="protein sequence ID" value="NDV85754.1"/>
    <property type="molecule type" value="Genomic_DNA"/>
</dbReference>
<keyword evidence="6" id="KW-0145">Chemotaxis</keyword>
<feature type="domain" description="Flagellar motor switch protein FliG C-terminal" evidence="12">
    <location>
        <begin position="240"/>
        <end position="341"/>
    </location>
</feature>
<evidence type="ECO:0000256" key="5">
    <source>
        <dbReference type="ARBA" id="ARBA00022475"/>
    </source>
</evidence>
<evidence type="ECO:0000256" key="1">
    <source>
        <dbReference type="ARBA" id="ARBA00004117"/>
    </source>
</evidence>
<dbReference type="InterPro" id="IPR011002">
    <property type="entry name" value="FliG_a-hlx"/>
</dbReference>
<evidence type="ECO:0000313" key="16">
    <source>
        <dbReference type="Proteomes" id="UP000476332"/>
    </source>
</evidence>
<proteinExistence type="inferred from homology"/>
<gene>
    <name evidence="15" type="primary">fliG</name>
    <name evidence="15" type="ORF">GTW51_03460</name>
</gene>
<evidence type="ECO:0000259" key="13">
    <source>
        <dbReference type="Pfam" id="PF14841"/>
    </source>
</evidence>
<comment type="similarity">
    <text evidence="3">Belongs to the FliG family.</text>
</comment>
<dbReference type="PANTHER" id="PTHR30534">
    <property type="entry name" value="FLAGELLAR MOTOR SWITCH PROTEIN FLIG"/>
    <property type="match status" value="1"/>
</dbReference>
<evidence type="ECO:0000313" key="15">
    <source>
        <dbReference type="EMBL" id="NDV85754.1"/>
    </source>
</evidence>
<keyword evidence="16" id="KW-1185">Reference proteome</keyword>